<keyword evidence="3" id="KW-1185">Reference proteome</keyword>
<proteinExistence type="predicted"/>
<accession>A0A843XVU3</accession>
<dbReference type="AlphaFoldDB" id="A0A843XVU3"/>
<gene>
    <name evidence="2" type="ORF">Taro_056460</name>
</gene>
<protein>
    <submittedName>
        <fullName evidence="2">Uncharacterized protein</fullName>
    </submittedName>
</protein>
<reference evidence="2" key="1">
    <citation type="submission" date="2017-07" db="EMBL/GenBank/DDBJ databases">
        <title>Taro Niue Genome Assembly and Annotation.</title>
        <authorList>
            <person name="Atibalentja N."/>
            <person name="Keating K."/>
            <person name="Fields C.J."/>
        </authorList>
    </citation>
    <scope>NUCLEOTIDE SEQUENCE</scope>
    <source>
        <strain evidence="2">Niue_2</strain>
        <tissue evidence="2">Leaf</tissue>
    </source>
</reference>
<dbReference type="Proteomes" id="UP000652761">
    <property type="component" value="Unassembled WGS sequence"/>
</dbReference>
<evidence type="ECO:0000256" key="1">
    <source>
        <dbReference type="SAM" id="MobiDB-lite"/>
    </source>
</evidence>
<comment type="caution">
    <text evidence="2">The sequence shown here is derived from an EMBL/GenBank/DDBJ whole genome shotgun (WGS) entry which is preliminary data.</text>
</comment>
<evidence type="ECO:0000313" key="2">
    <source>
        <dbReference type="EMBL" id="MQM23396.1"/>
    </source>
</evidence>
<organism evidence="2 3">
    <name type="scientific">Colocasia esculenta</name>
    <name type="common">Wild taro</name>
    <name type="synonym">Arum esculentum</name>
    <dbReference type="NCBI Taxonomy" id="4460"/>
    <lineage>
        <taxon>Eukaryota</taxon>
        <taxon>Viridiplantae</taxon>
        <taxon>Streptophyta</taxon>
        <taxon>Embryophyta</taxon>
        <taxon>Tracheophyta</taxon>
        <taxon>Spermatophyta</taxon>
        <taxon>Magnoliopsida</taxon>
        <taxon>Liliopsida</taxon>
        <taxon>Araceae</taxon>
        <taxon>Aroideae</taxon>
        <taxon>Colocasieae</taxon>
        <taxon>Colocasia</taxon>
    </lineage>
</organism>
<feature type="region of interest" description="Disordered" evidence="1">
    <location>
        <begin position="26"/>
        <end position="67"/>
    </location>
</feature>
<evidence type="ECO:0000313" key="3">
    <source>
        <dbReference type="Proteomes" id="UP000652761"/>
    </source>
</evidence>
<dbReference type="EMBL" id="NMUH01016203">
    <property type="protein sequence ID" value="MQM23396.1"/>
    <property type="molecule type" value="Genomic_DNA"/>
</dbReference>
<name>A0A843XVU3_COLES</name>
<sequence length="169" mass="18370">MHSPPDVEEELLSDEVVKSSCFESDMGTAENSSAGTVDVTHPCDMSTVESTTAQAEPNEPADQQIKEIPEELLLSSKKHNPTGTSHSSCLQILAIRSMINDSFQSHKASEFENDNTGINSQSPGVRTIEYMSQDNSRYSSTVSTIRQCNIVPDVGFVSDNLQRTSTVGL</sequence>